<evidence type="ECO:0000313" key="2">
    <source>
        <dbReference type="EMBL" id="KAL0101445.1"/>
    </source>
</evidence>
<evidence type="ECO:0000256" key="1">
    <source>
        <dbReference type="SAM" id="MobiDB-lite"/>
    </source>
</evidence>
<sequence length="206" mass="22896">MKDIIYLIDVIQGVPSHLNKFSELDRSRGHKSINSTACGTRKVSGRSSHTRGSANDTFDRVIEDASTSRTIRNEIAILGWHIFTKSTAVRAGTLLGTGLTFDNRMIIFVIRNELIRSPNARCTKRQRTNHVRDRRPSNSVTISNLRKRSNIAKMLAEVRYGQTRPETGAKAAGGIPAKGRTVENAVGPCAQISRTCARRDETYTRT</sequence>
<comment type="caution">
    <text evidence="2">The sequence shown here is derived from an EMBL/GenBank/DDBJ whole genome shotgun (WGS) entry which is preliminary data.</text>
</comment>
<keyword evidence="3" id="KW-1185">Reference proteome</keyword>
<dbReference type="Proteomes" id="UP001430953">
    <property type="component" value="Unassembled WGS sequence"/>
</dbReference>
<dbReference type="EMBL" id="JADYXP020000024">
    <property type="protein sequence ID" value="KAL0101445.1"/>
    <property type="molecule type" value="Genomic_DNA"/>
</dbReference>
<evidence type="ECO:0000313" key="3">
    <source>
        <dbReference type="Proteomes" id="UP001430953"/>
    </source>
</evidence>
<feature type="compositionally biased region" description="Polar residues" evidence="1">
    <location>
        <begin position="45"/>
        <end position="54"/>
    </location>
</feature>
<protein>
    <submittedName>
        <fullName evidence="2">Uncharacterized protein</fullName>
    </submittedName>
</protein>
<proteinExistence type="predicted"/>
<feature type="region of interest" description="Disordered" evidence="1">
    <location>
        <begin position="32"/>
        <end position="54"/>
    </location>
</feature>
<organism evidence="2 3">
    <name type="scientific">Cardiocondyla obscurior</name>
    <dbReference type="NCBI Taxonomy" id="286306"/>
    <lineage>
        <taxon>Eukaryota</taxon>
        <taxon>Metazoa</taxon>
        <taxon>Ecdysozoa</taxon>
        <taxon>Arthropoda</taxon>
        <taxon>Hexapoda</taxon>
        <taxon>Insecta</taxon>
        <taxon>Pterygota</taxon>
        <taxon>Neoptera</taxon>
        <taxon>Endopterygota</taxon>
        <taxon>Hymenoptera</taxon>
        <taxon>Apocrita</taxon>
        <taxon>Aculeata</taxon>
        <taxon>Formicoidea</taxon>
        <taxon>Formicidae</taxon>
        <taxon>Myrmicinae</taxon>
        <taxon>Cardiocondyla</taxon>
    </lineage>
</organism>
<accession>A0AAW2EGZ3</accession>
<gene>
    <name evidence="2" type="ORF">PUN28_018940</name>
</gene>
<dbReference type="AlphaFoldDB" id="A0AAW2EGZ3"/>
<name>A0AAW2EGZ3_9HYME</name>
<reference evidence="2 3" key="1">
    <citation type="submission" date="2023-03" db="EMBL/GenBank/DDBJ databases">
        <title>High recombination rates correlate with genetic variation in Cardiocondyla obscurior ants.</title>
        <authorList>
            <person name="Errbii M."/>
        </authorList>
    </citation>
    <scope>NUCLEOTIDE SEQUENCE [LARGE SCALE GENOMIC DNA]</scope>
    <source>
        <strain evidence="2">Alpha-2009</strain>
        <tissue evidence="2">Whole body</tissue>
    </source>
</reference>